<evidence type="ECO:0000256" key="1">
    <source>
        <dbReference type="SAM" id="Phobius"/>
    </source>
</evidence>
<keyword evidence="3" id="KW-1185">Reference proteome</keyword>
<name>A0A934UMU9_9SPHI</name>
<gene>
    <name evidence="2" type="ORF">I5M19_08120</name>
</gene>
<proteinExistence type="predicted"/>
<keyword evidence="1" id="KW-0472">Membrane</keyword>
<evidence type="ECO:0000313" key="2">
    <source>
        <dbReference type="EMBL" id="MBK0379267.1"/>
    </source>
</evidence>
<sequence>MSTLRLNSIRLGDYLKPALIGGSIGLAVIVWFLSQTHGGKPEFGPYWMLRPLIIVPVATAMGGAAFQFIRNLVQKPVGAKVMLTIFGLLVFVVSLWLGSVLGLAGTYWH</sequence>
<feature type="transmembrane region" description="Helical" evidence="1">
    <location>
        <begin position="81"/>
        <end position="108"/>
    </location>
</feature>
<dbReference type="Proteomes" id="UP000613193">
    <property type="component" value="Unassembled WGS sequence"/>
</dbReference>
<protein>
    <recommendedName>
        <fullName evidence="4">Potassium transporter KefB</fullName>
    </recommendedName>
</protein>
<accession>A0A934UMU9</accession>
<keyword evidence="1" id="KW-0812">Transmembrane</keyword>
<keyword evidence="1" id="KW-1133">Transmembrane helix</keyword>
<reference evidence="2" key="1">
    <citation type="submission" date="2020-12" db="EMBL/GenBank/DDBJ databases">
        <title>Bacterial novel species Mucilaginibacter sp. SD-g isolated from soil.</title>
        <authorList>
            <person name="Jung H.-Y."/>
        </authorList>
    </citation>
    <scope>NUCLEOTIDE SEQUENCE</scope>
    <source>
        <strain evidence="2">SD-g</strain>
    </source>
</reference>
<dbReference type="AlphaFoldDB" id="A0A934UMU9"/>
<feature type="transmembrane region" description="Helical" evidence="1">
    <location>
        <begin position="14"/>
        <end position="34"/>
    </location>
</feature>
<evidence type="ECO:0008006" key="4">
    <source>
        <dbReference type="Google" id="ProtNLM"/>
    </source>
</evidence>
<organism evidence="2 3">
    <name type="scientific">Mucilaginibacter segetis</name>
    <dbReference type="NCBI Taxonomy" id="2793071"/>
    <lineage>
        <taxon>Bacteria</taxon>
        <taxon>Pseudomonadati</taxon>
        <taxon>Bacteroidota</taxon>
        <taxon>Sphingobacteriia</taxon>
        <taxon>Sphingobacteriales</taxon>
        <taxon>Sphingobacteriaceae</taxon>
        <taxon>Mucilaginibacter</taxon>
    </lineage>
</organism>
<feature type="transmembrane region" description="Helical" evidence="1">
    <location>
        <begin position="46"/>
        <end position="69"/>
    </location>
</feature>
<comment type="caution">
    <text evidence="2">The sequence shown here is derived from an EMBL/GenBank/DDBJ whole genome shotgun (WGS) entry which is preliminary data.</text>
</comment>
<evidence type="ECO:0000313" key="3">
    <source>
        <dbReference type="Proteomes" id="UP000613193"/>
    </source>
</evidence>
<dbReference type="RefSeq" id="WP_200065701.1">
    <property type="nucleotide sequence ID" value="NZ_JAEHFW010000001.1"/>
</dbReference>
<dbReference type="EMBL" id="JAEHFW010000001">
    <property type="protein sequence ID" value="MBK0379267.1"/>
    <property type="molecule type" value="Genomic_DNA"/>
</dbReference>